<dbReference type="AlphaFoldDB" id="A0A317PE96"/>
<accession>A0A317PE96</accession>
<evidence type="ECO:0000313" key="3">
    <source>
        <dbReference type="Proteomes" id="UP000246352"/>
    </source>
</evidence>
<protein>
    <recommendedName>
        <fullName evidence="4">D-sorbitol dehydrogenase-like protein</fullName>
    </recommendedName>
</protein>
<gene>
    <name evidence="2" type="ORF">DFR52_10919</name>
</gene>
<evidence type="ECO:0000313" key="2">
    <source>
        <dbReference type="EMBL" id="PWV95624.1"/>
    </source>
</evidence>
<evidence type="ECO:0008006" key="4">
    <source>
        <dbReference type="Google" id="ProtNLM"/>
    </source>
</evidence>
<feature type="chain" id="PRO_5016362707" description="D-sorbitol dehydrogenase-like protein" evidence="1">
    <location>
        <begin position="22"/>
        <end position="150"/>
    </location>
</feature>
<dbReference type="RefSeq" id="WP_110034448.1">
    <property type="nucleotide sequence ID" value="NZ_QGTR01000009.1"/>
</dbReference>
<reference evidence="2 3" key="1">
    <citation type="submission" date="2018-05" db="EMBL/GenBank/DDBJ databases">
        <title>Genomic Encyclopedia of Type Strains, Phase IV (KMG-IV): sequencing the most valuable type-strain genomes for metagenomic binning, comparative biology and taxonomic classification.</title>
        <authorList>
            <person name="Goeker M."/>
        </authorList>
    </citation>
    <scope>NUCLEOTIDE SEQUENCE [LARGE SCALE GENOMIC DNA]</scope>
    <source>
        <strain evidence="2 3">DSM 16791</strain>
    </source>
</reference>
<dbReference type="Proteomes" id="UP000246352">
    <property type="component" value="Unassembled WGS sequence"/>
</dbReference>
<dbReference type="EMBL" id="QGTR01000009">
    <property type="protein sequence ID" value="PWV95624.1"/>
    <property type="molecule type" value="Genomic_DNA"/>
</dbReference>
<comment type="caution">
    <text evidence="2">The sequence shown here is derived from an EMBL/GenBank/DDBJ whole genome shotgun (WGS) entry which is preliminary data.</text>
</comment>
<dbReference type="OrthoDB" id="8478903at2"/>
<name>A0A317PE96_9HYPH</name>
<organism evidence="2 3">
    <name type="scientific">Hoeflea marina</name>
    <dbReference type="NCBI Taxonomy" id="274592"/>
    <lineage>
        <taxon>Bacteria</taxon>
        <taxon>Pseudomonadati</taxon>
        <taxon>Pseudomonadota</taxon>
        <taxon>Alphaproteobacteria</taxon>
        <taxon>Hyphomicrobiales</taxon>
        <taxon>Rhizobiaceae</taxon>
        <taxon>Hoeflea</taxon>
    </lineage>
</organism>
<keyword evidence="3" id="KW-1185">Reference proteome</keyword>
<sequence length="150" mass="15880">MNISRRIFMAAMPLLPGAARARVLGGQDEAFAEIARQIGGVSSVSPYLIEAAEYEFDLAYGQAAKVEFVRAFGSGALGDRLDQANPALKAQAAFVALFLYTGEVTRDGVVSAKYYPWCLSWQAVTFATAPGACGGPGFGHWENAPQPGAM</sequence>
<feature type="signal peptide" evidence="1">
    <location>
        <begin position="1"/>
        <end position="21"/>
    </location>
</feature>
<evidence type="ECO:0000256" key="1">
    <source>
        <dbReference type="SAM" id="SignalP"/>
    </source>
</evidence>
<proteinExistence type="predicted"/>
<keyword evidence="1" id="KW-0732">Signal</keyword>